<protein>
    <submittedName>
        <fullName evidence="4">TPM domain-containing protein</fullName>
    </submittedName>
</protein>
<feature type="compositionally biased region" description="Gly residues" evidence="1">
    <location>
        <begin position="240"/>
        <end position="249"/>
    </location>
</feature>
<feature type="region of interest" description="Disordered" evidence="1">
    <location>
        <begin position="169"/>
        <end position="249"/>
    </location>
</feature>
<dbReference type="Proteomes" id="UP000887578">
    <property type="component" value="Unplaced"/>
</dbReference>
<dbReference type="AlphaFoldDB" id="A0A914Q2R1"/>
<keyword evidence="2" id="KW-1133">Transmembrane helix</keyword>
<evidence type="ECO:0000313" key="4">
    <source>
        <dbReference type="WBParaSite" id="PDA_v2.g25044.t1"/>
    </source>
</evidence>
<dbReference type="WBParaSite" id="PDA_v2.g25044.t1">
    <property type="protein sequence ID" value="PDA_v2.g25044.t1"/>
    <property type="gene ID" value="PDA_v2.g25044"/>
</dbReference>
<evidence type="ECO:0000256" key="2">
    <source>
        <dbReference type="SAM" id="Phobius"/>
    </source>
</evidence>
<keyword evidence="3" id="KW-1185">Reference proteome</keyword>
<keyword evidence="2" id="KW-0472">Membrane</keyword>
<name>A0A914Q2R1_9BILA</name>
<feature type="transmembrane region" description="Helical" evidence="2">
    <location>
        <begin position="93"/>
        <end position="117"/>
    </location>
</feature>
<organism evidence="3 4">
    <name type="scientific">Panagrolaimus davidi</name>
    <dbReference type="NCBI Taxonomy" id="227884"/>
    <lineage>
        <taxon>Eukaryota</taxon>
        <taxon>Metazoa</taxon>
        <taxon>Ecdysozoa</taxon>
        <taxon>Nematoda</taxon>
        <taxon>Chromadorea</taxon>
        <taxon>Rhabditida</taxon>
        <taxon>Tylenchina</taxon>
        <taxon>Panagrolaimomorpha</taxon>
        <taxon>Panagrolaimoidea</taxon>
        <taxon>Panagrolaimidae</taxon>
        <taxon>Panagrolaimus</taxon>
    </lineage>
</organism>
<dbReference type="Gene3D" id="3.10.310.50">
    <property type="match status" value="1"/>
</dbReference>
<reference evidence="4" key="1">
    <citation type="submission" date="2022-11" db="UniProtKB">
        <authorList>
            <consortium name="WormBaseParasite"/>
        </authorList>
    </citation>
    <scope>IDENTIFICATION</scope>
</reference>
<feature type="compositionally biased region" description="Low complexity" evidence="1">
    <location>
        <begin position="178"/>
        <end position="188"/>
    </location>
</feature>
<sequence>MKSLKAIANDLILKWNSNNYCKKLIIIAFASEDRKVWITGDSGVGIKAEKYTEIFKNQKLFFQRGNYVQAILNTVDDLKLEATKNESHGLSTLAIFGIIVGSISAVILFVGICICFWKYKTKPRWSPYTYESGLYKMGDGGGGGGFDGFISDGGVGEFNRVDNSVSGGGGGGFDKVTSSGDSSGVSNNNGGGGGGFDIVTSTEDHGRASNNDRGGGGGGFNRVISGEEGSGRASGRGEETAGGGGGGDF</sequence>
<keyword evidence="2" id="KW-0812">Transmembrane</keyword>
<accession>A0A914Q2R1</accession>
<evidence type="ECO:0000256" key="1">
    <source>
        <dbReference type="SAM" id="MobiDB-lite"/>
    </source>
</evidence>
<evidence type="ECO:0000313" key="3">
    <source>
        <dbReference type="Proteomes" id="UP000887578"/>
    </source>
</evidence>
<proteinExistence type="predicted"/>